<dbReference type="InterPro" id="IPR004183">
    <property type="entry name" value="Xdiol_dOase_suB"/>
</dbReference>
<dbReference type="STRING" id="1212491.LFA_3525"/>
<dbReference type="CDD" id="cd07363">
    <property type="entry name" value="45_DOPA_Dioxygenase"/>
    <property type="match status" value="1"/>
</dbReference>
<evidence type="ECO:0000256" key="2">
    <source>
        <dbReference type="ARBA" id="ARBA00007581"/>
    </source>
</evidence>
<dbReference type="AlphaFoldDB" id="A0A098GA45"/>
<evidence type="ECO:0000256" key="1">
    <source>
        <dbReference type="ARBA" id="ARBA00001947"/>
    </source>
</evidence>
<dbReference type="SUPFAM" id="SSF53213">
    <property type="entry name" value="LigB-like"/>
    <property type="match status" value="1"/>
</dbReference>
<feature type="domain" description="Extradiol ring-cleavage dioxygenase class III enzyme subunit B" evidence="6">
    <location>
        <begin position="34"/>
        <end position="208"/>
    </location>
</feature>
<dbReference type="EMBL" id="LN614827">
    <property type="protein sequence ID" value="CEG58857.1"/>
    <property type="molecule type" value="Genomic_DNA"/>
</dbReference>
<keyword evidence="5 7" id="KW-0560">Oxidoreductase</keyword>
<dbReference type="EC" id="1.13.-.-" evidence="7"/>
<protein>
    <submittedName>
        <fullName evidence="7">Putative enzyme</fullName>
        <ecNumber evidence="7">1.13.-.-</ecNumber>
    </submittedName>
</protein>
<evidence type="ECO:0000259" key="6">
    <source>
        <dbReference type="Pfam" id="PF02900"/>
    </source>
</evidence>
<dbReference type="PANTHER" id="PTHR30096:SF0">
    <property type="entry name" value="4,5-DOPA DIOXYGENASE EXTRADIOL-LIKE PROTEIN"/>
    <property type="match status" value="1"/>
</dbReference>
<reference evidence="8" key="1">
    <citation type="submission" date="2014-09" db="EMBL/GenBank/DDBJ databases">
        <authorList>
            <person name="Gomez-Valero L."/>
        </authorList>
    </citation>
    <scope>NUCLEOTIDE SEQUENCE [LARGE SCALE GENOMIC DNA]</scope>
    <source>
        <strain evidence="8">ATCC700992</strain>
    </source>
</reference>
<dbReference type="Pfam" id="PF02900">
    <property type="entry name" value="LigB"/>
    <property type="match status" value="1"/>
</dbReference>
<keyword evidence="3" id="KW-0479">Metal-binding</keyword>
<dbReference type="InterPro" id="IPR014436">
    <property type="entry name" value="Extradiol_dOase_DODA"/>
</dbReference>
<evidence type="ECO:0000256" key="4">
    <source>
        <dbReference type="ARBA" id="ARBA00022833"/>
    </source>
</evidence>
<accession>A0A098GA45</accession>
<evidence type="ECO:0000256" key="3">
    <source>
        <dbReference type="ARBA" id="ARBA00022723"/>
    </source>
</evidence>
<dbReference type="RefSeq" id="WP_045097090.1">
    <property type="nucleotide sequence ID" value="NZ_LN614827.1"/>
</dbReference>
<dbReference type="KEGG" id="lfa:LFA_3525"/>
<name>A0A098GA45_9GAMM</name>
<organism evidence="7 8">
    <name type="scientific">Legionella fallonii LLAP-10</name>
    <dbReference type="NCBI Taxonomy" id="1212491"/>
    <lineage>
        <taxon>Bacteria</taxon>
        <taxon>Pseudomonadati</taxon>
        <taxon>Pseudomonadota</taxon>
        <taxon>Gammaproteobacteria</taxon>
        <taxon>Legionellales</taxon>
        <taxon>Legionellaceae</taxon>
        <taxon>Legionella</taxon>
    </lineage>
</organism>
<dbReference type="NCBIfam" id="NF007914">
    <property type="entry name" value="PRK10628.1"/>
    <property type="match status" value="1"/>
</dbReference>
<evidence type="ECO:0000313" key="7">
    <source>
        <dbReference type="EMBL" id="CEG58857.1"/>
    </source>
</evidence>
<comment type="cofactor">
    <cofactor evidence="1">
        <name>Zn(2+)</name>
        <dbReference type="ChEBI" id="CHEBI:29105"/>
    </cofactor>
</comment>
<dbReference type="Gene3D" id="3.40.830.10">
    <property type="entry name" value="LigB-like"/>
    <property type="match status" value="1"/>
</dbReference>
<dbReference type="HOGENOM" id="CLU_046582_2_0_6"/>
<gene>
    <name evidence="7" type="primary">ygiD</name>
    <name evidence="7" type="ORF">LFA_3525</name>
</gene>
<proteinExistence type="inferred from homology"/>
<keyword evidence="4" id="KW-0862">Zinc</keyword>
<dbReference type="PANTHER" id="PTHR30096">
    <property type="entry name" value="4,5-DOPA DIOXYGENASE EXTRADIOL-LIKE PROTEIN"/>
    <property type="match status" value="1"/>
</dbReference>
<dbReference type="GO" id="GO:0008270">
    <property type="term" value="F:zinc ion binding"/>
    <property type="evidence" value="ECO:0007669"/>
    <property type="project" value="InterPro"/>
</dbReference>
<dbReference type="GO" id="GO:0016702">
    <property type="term" value="F:oxidoreductase activity, acting on single donors with incorporation of molecular oxygen, incorporation of two atoms of oxygen"/>
    <property type="evidence" value="ECO:0007669"/>
    <property type="project" value="UniProtKB-ARBA"/>
</dbReference>
<dbReference type="Proteomes" id="UP000032430">
    <property type="component" value="Chromosome I"/>
</dbReference>
<evidence type="ECO:0000313" key="8">
    <source>
        <dbReference type="Proteomes" id="UP000032430"/>
    </source>
</evidence>
<dbReference type="OrthoDB" id="9790889at2"/>
<sequence>MMPIKMPVLFIGHGSPMNAIEENAFTAMLEHLGNELPLPQAILCISAHWITSGSWLTSMPVSRTIHDFYGFPQPLFEVQYPAPGSPALAQKIKEQIKQPHIHLDENWGLDHGSWSILRHMYPQANIPVIQLSIDMSEPPEYHFNLGQQLKELRTEGVLIIGSGNIVHNLSMIRWSKHAKAYPWACEFDKQVKEYLLKRDFAPLMNELPFTASGRLSVPTLDHYLPLIYVLGCSDINDQLTFIFEEIELGSISMRSLKFH</sequence>
<evidence type="ECO:0000256" key="5">
    <source>
        <dbReference type="ARBA" id="ARBA00023002"/>
    </source>
</evidence>
<keyword evidence="8" id="KW-1185">Reference proteome</keyword>
<dbReference type="GO" id="GO:0008198">
    <property type="term" value="F:ferrous iron binding"/>
    <property type="evidence" value="ECO:0007669"/>
    <property type="project" value="InterPro"/>
</dbReference>
<comment type="similarity">
    <text evidence="2">Belongs to the DODA-type extradiol aromatic ring-opening dioxygenase family.</text>
</comment>
<dbReference type="PIRSF" id="PIRSF006157">
    <property type="entry name" value="Doxgns_DODA"/>
    <property type="match status" value="1"/>
</dbReference>